<gene>
    <name evidence="1" type="ORF">K4A83_10420</name>
</gene>
<dbReference type="InterPro" id="IPR032710">
    <property type="entry name" value="NTF2-like_dom_sf"/>
</dbReference>
<sequence>MLVWGWLGRFGVIGMKQGLMKRQRFWPLMCSALLSASLTVGVATVAQAQSANSAPGELTSWLESLETAANQQDLERVENFYSADFATSDNVGREAFFQGLNHLWERFAQVNYTTRLESWRQEGDLWVVETVTEITGTQPLASRSVKMASTVRSLQYVRNQQIVRQDILSERTEMLVGDNPPQVDVRLPERVKPGERFNFDVIVQEPLGGELLLGGAMNEKVMGDRYLNPGDFDLELLQAGGLFKVGRAPQQTEPHWLSAILIRNDGMTIITQRLRVEN</sequence>
<comment type="caution">
    <text evidence="1">The sequence shown here is derived from an EMBL/GenBank/DDBJ whole genome shotgun (WGS) entry which is preliminary data.</text>
</comment>
<dbReference type="Proteomes" id="UP001526426">
    <property type="component" value="Unassembled WGS sequence"/>
</dbReference>
<dbReference type="EMBL" id="JAIHOM010000043">
    <property type="protein sequence ID" value="MCW6036673.1"/>
    <property type="molecule type" value="Genomic_DNA"/>
</dbReference>
<dbReference type="Gene3D" id="3.10.450.50">
    <property type="match status" value="1"/>
</dbReference>
<name>A0ABT3L5A1_9CYAN</name>
<dbReference type="SUPFAM" id="SSF54427">
    <property type="entry name" value="NTF2-like"/>
    <property type="match status" value="1"/>
</dbReference>
<evidence type="ECO:0000313" key="2">
    <source>
        <dbReference type="Proteomes" id="UP001526426"/>
    </source>
</evidence>
<keyword evidence="2" id="KW-1185">Reference proteome</keyword>
<accession>A0ABT3L5A1</accession>
<evidence type="ECO:0000313" key="1">
    <source>
        <dbReference type="EMBL" id="MCW6036673.1"/>
    </source>
</evidence>
<reference evidence="1 2" key="1">
    <citation type="submission" date="2021-08" db="EMBL/GenBank/DDBJ databases">
        <title>Draft genome sequence of Spirulina subsalsa with high tolerance to salinity and hype-accumulation of phycocyanin.</title>
        <authorList>
            <person name="Pei H."/>
            <person name="Jiang L."/>
        </authorList>
    </citation>
    <scope>NUCLEOTIDE SEQUENCE [LARGE SCALE GENOMIC DNA]</scope>
    <source>
        <strain evidence="1 2">FACHB-351</strain>
    </source>
</reference>
<organism evidence="1 2">
    <name type="scientific">Spirulina subsalsa FACHB-351</name>
    <dbReference type="NCBI Taxonomy" id="234711"/>
    <lineage>
        <taxon>Bacteria</taxon>
        <taxon>Bacillati</taxon>
        <taxon>Cyanobacteriota</taxon>
        <taxon>Cyanophyceae</taxon>
        <taxon>Spirulinales</taxon>
        <taxon>Spirulinaceae</taxon>
        <taxon>Spirulina</taxon>
    </lineage>
</organism>
<protein>
    <submittedName>
        <fullName evidence="1">Nuclear transport factor 2 family protein</fullName>
    </submittedName>
</protein>
<proteinExistence type="predicted"/>